<dbReference type="Proteomes" id="UP000289411">
    <property type="component" value="Unassembled WGS sequence"/>
</dbReference>
<keyword evidence="1" id="KW-0812">Transmembrane</keyword>
<keyword evidence="3" id="KW-1185">Reference proteome</keyword>
<feature type="transmembrane region" description="Helical" evidence="1">
    <location>
        <begin position="373"/>
        <end position="401"/>
    </location>
</feature>
<dbReference type="AlphaFoldDB" id="A0A4Q2RCK2"/>
<keyword evidence="1" id="KW-1133">Transmembrane helix</keyword>
<reference evidence="2 3" key="2">
    <citation type="submission" date="2019-02" db="EMBL/GenBank/DDBJ databases">
        <title>'Lichenibacterium ramalinii' gen. nov. sp. nov., 'Lichenibacterium minor' gen. nov. sp. nov.</title>
        <authorList>
            <person name="Pankratov T."/>
        </authorList>
    </citation>
    <scope>NUCLEOTIDE SEQUENCE [LARGE SCALE GENOMIC DNA]</scope>
    <source>
        <strain evidence="2 3">RmlP001</strain>
    </source>
</reference>
<dbReference type="GO" id="GO:0005886">
    <property type="term" value="C:plasma membrane"/>
    <property type="evidence" value="ECO:0007669"/>
    <property type="project" value="TreeGrafter"/>
</dbReference>
<feature type="transmembrane region" description="Helical" evidence="1">
    <location>
        <begin position="338"/>
        <end position="361"/>
    </location>
</feature>
<evidence type="ECO:0000313" key="2">
    <source>
        <dbReference type="EMBL" id="RYB02804.1"/>
    </source>
</evidence>
<dbReference type="Pfam" id="PF03594">
    <property type="entry name" value="BenE"/>
    <property type="match status" value="1"/>
</dbReference>
<name>A0A4Q2RCK2_9HYPH</name>
<dbReference type="EMBL" id="QYBC01000017">
    <property type="protein sequence ID" value="RYB02804.1"/>
    <property type="molecule type" value="Genomic_DNA"/>
</dbReference>
<feature type="transmembrane region" description="Helical" evidence="1">
    <location>
        <begin position="113"/>
        <end position="131"/>
    </location>
</feature>
<feature type="transmembrane region" description="Helical" evidence="1">
    <location>
        <begin position="62"/>
        <end position="83"/>
    </location>
</feature>
<evidence type="ECO:0000313" key="3">
    <source>
        <dbReference type="Proteomes" id="UP000289411"/>
    </source>
</evidence>
<accession>A0A4Q2RCK2</accession>
<dbReference type="RefSeq" id="WP_129220806.1">
    <property type="nucleotide sequence ID" value="NZ_QYBC01000017.1"/>
</dbReference>
<dbReference type="NCBIfam" id="TIGR00843">
    <property type="entry name" value="benE"/>
    <property type="match status" value="1"/>
</dbReference>
<comment type="caution">
    <text evidence="2">The sequence shown here is derived from an EMBL/GenBank/DDBJ whole genome shotgun (WGS) entry which is preliminary data.</text>
</comment>
<dbReference type="InterPro" id="IPR004711">
    <property type="entry name" value="Benzoate_Transporter"/>
</dbReference>
<feature type="transmembrane region" description="Helical" evidence="1">
    <location>
        <begin position="167"/>
        <end position="185"/>
    </location>
</feature>
<proteinExistence type="predicted"/>
<evidence type="ECO:0000256" key="1">
    <source>
        <dbReference type="SAM" id="Phobius"/>
    </source>
</evidence>
<feature type="transmembrane region" description="Helical" evidence="1">
    <location>
        <begin position="266"/>
        <end position="288"/>
    </location>
</feature>
<reference evidence="2 3" key="1">
    <citation type="submission" date="2018-09" db="EMBL/GenBank/DDBJ databases">
        <authorList>
            <person name="Grouzdev D.S."/>
            <person name="Krutkina M.S."/>
        </authorList>
    </citation>
    <scope>NUCLEOTIDE SEQUENCE [LARGE SCALE GENOMIC DNA]</scope>
    <source>
        <strain evidence="2 3">RmlP001</strain>
    </source>
</reference>
<dbReference type="GO" id="GO:0042925">
    <property type="term" value="F:benzoate transmembrane transporter activity"/>
    <property type="evidence" value="ECO:0007669"/>
    <property type="project" value="InterPro"/>
</dbReference>
<keyword evidence="1" id="KW-0472">Membrane</keyword>
<gene>
    <name evidence="2" type="primary">benE</name>
    <name evidence="2" type="ORF">D3272_19055</name>
</gene>
<organism evidence="2 3">
    <name type="scientific">Lichenibacterium ramalinae</name>
    <dbReference type="NCBI Taxonomy" id="2316527"/>
    <lineage>
        <taxon>Bacteria</taxon>
        <taxon>Pseudomonadati</taxon>
        <taxon>Pseudomonadota</taxon>
        <taxon>Alphaproteobacteria</taxon>
        <taxon>Hyphomicrobiales</taxon>
        <taxon>Lichenihabitantaceae</taxon>
        <taxon>Lichenibacterium</taxon>
    </lineage>
</organism>
<feature type="transmembrane region" description="Helical" evidence="1">
    <location>
        <begin position="225"/>
        <end position="245"/>
    </location>
</feature>
<feature type="transmembrane region" description="Helical" evidence="1">
    <location>
        <begin position="26"/>
        <end position="50"/>
    </location>
</feature>
<feature type="transmembrane region" description="Helical" evidence="1">
    <location>
        <begin position="143"/>
        <end position="161"/>
    </location>
</feature>
<feature type="transmembrane region" description="Helical" evidence="1">
    <location>
        <begin position="308"/>
        <end position="331"/>
    </location>
</feature>
<protein>
    <submittedName>
        <fullName evidence="2">Benzoate transporter BenE</fullName>
    </submittedName>
</protein>
<feature type="transmembrane region" description="Helical" evidence="1">
    <location>
        <begin position="192"/>
        <end position="213"/>
    </location>
</feature>
<dbReference type="PANTHER" id="PTHR30199:SF0">
    <property type="entry name" value="INNER MEMBRANE PROTEIN YDCO"/>
    <property type="match status" value="1"/>
</dbReference>
<dbReference type="PANTHER" id="PTHR30199">
    <property type="entry name" value="MFS FAMILY TRANSPORTER, PREDICTED SUBSTRATE BENZOATE"/>
    <property type="match status" value="1"/>
</dbReference>
<sequence>MSSAVADVASPSAAIVPRRDPPRGSWLQPVSTGLLAAIVGFASTFTIVLQGLTRVGATPAQAASGLLAICVLQGVMSIGLSLWRREPISIVWSTPGSALMIATGLPAGGYPAAVGALLFAAALIVVAGVWSPFGRLVGAIPKSLAGAMLAGILFGLCLAPVKAMTEVPALAAPIVLAWALAWRFARPYAVPAALLVTIAVVVFVAKLPPGAFAGSWPQPAFTPPSLVWATLGSLGLPLFIVTMASQNVPGLAVLQANGYRPRIGPIFVATGLGSAVTALLGGPLMNLAAITAALCAGPDAHADPARRYWSTVVAGLAYVALGLGAGAAAVLVTASPPLLIQAVAGLALLGSLAGALATALGDERERLPAIVTFAVAASSIVVAGIGAPFWALAAGGVLLALERWR</sequence>
<dbReference type="OrthoDB" id="9792424at2"/>